<dbReference type="STRING" id="159449.B4N89_14245"/>
<keyword evidence="1" id="KW-0812">Transmembrane</keyword>
<sequence length="98" mass="10135">MHMSLSAVAAAAPESIANFQAVTTETSSVGRGVTVGVPILIIFILFYMVTHKGYKLTGLILAFVAGVMLSGTQVASSLSELVDHFVTAGVNAVSDTFS</sequence>
<dbReference type="RefSeq" id="WP_078976215.1">
    <property type="nucleotide sequence ID" value="NZ_MWQN01000001.1"/>
</dbReference>
<accession>A0A1T3NZ05</accession>
<keyword evidence="3" id="KW-1185">Reference proteome</keyword>
<evidence type="ECO:0000313" key="3">
    <source>
        <dbReference type="Proteomes" id="UP000190037"/>
    </source>
</evidence>
<dbReference type="OrthoDB" id="4350839at2"/>
<dbReference type="Proteomes" id="UP000190037">
    <property type="component" value="Unassembled WGS sequence"/>
</dbReference>
<proteinExistence type="predicted"/>
<dbReference type="AlphaFoldDB" id="A0A1T3NZ05"/>
<reference evidence="2 3" key="1">
    <citation type="submission" date="2017-03" db="EMBL/GenBank/DDBJ databases">
        <title>Draft genome sequence of Streptomyces scabrisporus NF3, endophyte isolated from Amphipterygium adstringens.</title>
        <authorList>
            <person name="Vazquez M."/>
            <person name="Ceapa C.D."/>
            <person name="Rodriguez Luna D."/>
            <person name="Sanchez Esquivel S."/>
        </authorList>
    </citation>
    <scope>NUCLEOTIDE SEQUENCE [LARGE SCALE GENOMIC DNA]</scope>
    <source>
        <strain evidence="2 3">NF3</strain>
    </source>
</reference>
<comment type="caution">
    <text evidence="2">The sequence shown here is derived from an EMBL/GenBank/DDBJ whole genome shotgun (WGS) entry which is preliminary data.</text>
</comment>
<keyword evidence="1" id="KW-0472">Membrane</keyword>
<organism evidence="2 3">
    <name type="scientific">Embleya scabrispora</name>
    <dbReference type="NCBI Taxonomy" id="159449"/>
    <lineage>
        <taxon>Bacteria</taxon>
        <taxon>Bacillati</taxon>
        <taxon>Actinomycetota</taxon>
        <taxon>Actinomycetes</taxon>
        <taxon>Kitasatosporales</taxon>
        <taxon>Streptomycetaceae</taxon>
        <taxon>Embleya</taxon>
    </lineage>
</organism>
<evidence type="ECO:0000313" key="2">
    <source>
        <dbReference type="EMBL" id="OPC81942.1"/>
    </source>
</evidence>
<name>A0A1T3NZ05_9ACTN</name>
<gene>
    <name evidence="2" type="ORF">B4N89_14245</name>
</gene>
<keyword evidence="1" id="KW-1133">Transmembrane helix</keyword>
<protein>
    <submittedName>
        <fullName evidence="2">Uncharacterized protein</fullName>
    </submittedName>
</protein>
<feature type="transmembrane region" description="Helical" evidence="1">
    <location>
        <begin position="56"/>
        <end position="75"/>
    </location>
</feature>
<evidence type="ECO:0000256" key="1">
    <source>
        <dbReference type="SAM" id="Phobius"/>
    </source>
</evidence>
<feature type="transmembrane region" description="Helical" evidence="1">
    <location>
        <begin position="29"/>
        <end position="49"/>
    </location>
</feature>
<dbReference type="EMBL" id="MWQN01000001">
    <property type="protein sequence ID" value="OPC81942.1"/>
    <property type="molecule type" value="Genomic_DNA"/>
</dbReference>